<dbReference type="AlphaFoldDB" id="A0AAW0MCE2"/>
<protein>
    <submittedName>
        <fullName evidence="1">Uncharacterized protein</fullName>
    </submittedName>
</protein>
<reference evidence="1" key="3">
    <citation type="submission" date="2023-07" db="EMBL/GenBank/DDBJ databases">
        <title>An improved reference 1 genome and first organelle genomes of Quercus suber.</title>
        <authorList>
            <consortium name="Genosuber Consortium"/>
            <person name="Usie A."/>
            <person name="Serra O."/>
            <person name="Barros P."/>
        </authorList>
    </citation>
    <scope>NUCLEOTIDE SEQUENCE</scope>
    <source>
        <strain evidence="1">HL8</strain>
        <tissue evidence="1">Leaves</tissue>
    </source>
</reference>
<gene>
    <name evidence="1" type="ORF">CFP56_024295</name>
</gene>
<sequence length="24" mass="2670">MERKKCLVSSFLGTHCLIMGTITT</sequence>
<comment type="caution">
    <text evidence="1">The sequence shown here is derived from an EMBL/GenBank/DDBJ whole genome shotgun (WGS) entry which is preliminary data.</text>
</comment>
<reference evidence="1" key="2">
    <citation type="journal article" date="2018" name="Sci. Data">
        <title>The draft genome sequence of cork oak.</title>
        <authorList>
            <person name="Ramos A.M."/>
            <person name="Usie A."/>
            <person name="Barbosa P."/>
            <person name="Barros P.M."/>
            <person name="Capote T."/>
            <person name="Chaves I."/>
            <person name="Simoes F."/>
            <person name="Abreu I."/>
            <person name="Carrasquinho I."/>
            <person name="Faro C."/>
            <person name="Guimaraes J.B."/>
            <person name="Mendonca D."/>
            <person name="Nobrega F."/>
            <person name="Rodrigues L."/>
            <person name="Saibo N.J.M."/>
            <person name="Varela M.C."/>
            <person name="Egas C."/>
            <person name="Matos J."/>
            <person name="Miguel C.M."/>
            <person name="Oliveira M.M."/>
            <person name="Ricardo C.P."/>
            <person name="Goncalves S."/>
        </authorList>
    </citation>
    <scope>NUCLEOTIDE SEQUENCE [LARGE SCALE GENOMIC DNA]</scope>
    <source>
        <strain evidence="1">HL8</strain>
    </source>
</reference>
<reference evidence="1" key="1">
    <citation type="submission" date="2017-12" db="EMBL/GenBank/DDBJ databases">
        <authorList>
            <person name="Barbosa P."/>
            <person name="Usie A."/>
            <person name="Ramos A.M."/>
        </authorList>
    </citation>
    <scope>NUCLEOTIDE SEQUENCE</scope>
    <source>
        <strain evidence="1">HL8</strain>
        <tissue evidence="1">Leaves</tissue>
    </source>
</reference>
<organism evidence="1">
    <name type="scientific">Quercus suber</name>
    <name type="common">Cork oak</name>
    <dbReference type="NCBI Taxonomy" id="58331"/>
    <lineage>
        <taxon>Eukaryota</taxon>
        <taxon>Viridiplantae</taxon>
        <taxon>Streptophyta</taxon>
        <taxon>Embryophyta</taxon>
        <taxon>Tracheophyta</taxon>
        <taxon>Spermatophyta</taxon>
        <taxon>Magnoliopsida</taxon>
        <taxon>eudicotyledons</taxon>
        <taxon>Gunneridae</taxon>
        <taxon>Pentapetalae</taxon>
        <taxon>rosids</taxon>
        <taxon>fabids</taxon>
        <taxon>Fagales</taxon>
        <taxon>Fagaceae</taxon>
        <taxon>Quercus</taxon>
    </lineage>
</organism>
<dbReference type="EMBL" id="PKMF04000003">
    <property type="protein sequence ID" value="KAK7861159.1"/>
    <property type="molecule type" value="Genomic_DNA"/>
</dbReference>
<accession>A0AAW0MCE2</accession>
<proteinExistence type="predicted"/>
<name>A0AAW0MCE2_QUESU</name>
<evidence type="ECO:0000313" key="1">
    <source>
        <dbReference type="EMBL" id="KAK7861159.1"/>
    </source>
</evidence>